<comment type="caution">
    <text evidence="1">The sequence shown here is derived from an EMBL/GenBank/DDBJ whole genome shotgun (WGS) entry which is preliminary data.</text>
</comment>
<reference evidence="1" key="1">
    <citation type="journal article" date="2020" name="mSystems">
        <title>Genome- and Community-Level Interaction Insights into Carbon Utilization and Element Cycling Functions of Hydrothermarchaeota in Hydrothermal Sediment.</title>
        <authorList>
            <person name="Zhou Z."/>
            <person name="Liu Y."/>
            <person name="Xu W."/>
            <person name="Pan J."/>
            <person name="Luo Z.H."/>
            <person name="Li M."/>
        </authorList>
    </citation>
    <scope>NUCLEOTIDE SEQUENCE [LARGE SCALE GENOMIC DNA]</scope>
    <source>
        <strain evidence="1">HyVt-577</strain>
    </source>
</reference>
<dbReference type="InterPro" id="IPR021272">
    <property type="entry name" value="DUF2851"/>
</dbReference>
<evidence type="ECO:0000313" key="1">
    <source>
        <dbReference type="EMBL" id="HGY55671.1"/>
    </source>
</evidence>
<gene>
    <name evidence="1" type="ORF">ENK44_08225</name>
</gene>
<dbReference type="AlphaFoldDB" id="A0A7V4U0B1"/>
<organism evidence="1">
    <name type="scientific">Caldithrix abyssi</name>
    <dbReference type="NCBI Taxonomy" id="187145"/>
    <lineage>
        <taxon>Bacteria</taxon>
        <taxon>Pseudomonadati</taxon>
        <taxon>Calditrichota</taxon>
        <taxon>Calditrichia</taxon>
        <taxon>Calditrichales</taxon>
        <taxon>Calditrichaceae</taxon>
        <taxon>Caldithrix</taxon>
    </lineage>
</organism>
<sequence>MTEEELYQRWFAWARAATVIATGGHRLCILDAGRLNRVYGPDIPSARFELDGIVYQGAVEFHTALRDWYGHGHHLDPAYAGVLLHLCASEENRPLTPVRHHSSARGIPSLALPPPPRRTSLCALHSGKKPVSGEALRRLAAERLSIKVRAFTARLEHTLPEEVFYRHFLRILGYPHNGAAFEALALAAPFSEVQGLFEAGFPAEGILAGYAGQAGFLPLAHPDAYARRLAALYRGLRCRFSRAPLQPGRWTLAALRYHNHPHFRLAGWAHLLAGRGLRFHTDLWDILAARPVLSALRMHIQEYFTVPVPEYWQTHFALGRRCRTSRRRFFGPERISEILVNLLIPFFTARAAATGSAGFVSYLEDLYLNWPSGGCYGFAQRQFPAICSALPGRPRAFYNQAMLQLHRSYCLPGCCSACPLRRKTLTSAY</sequence>
<name>A0A7V4U0B1_CALAY</name>
<dbReference type="Proteomes" id="UP000885779">
    <property type="component" value="Unassembled WGS sequence"/>
</dbReference>
<dbReference type="EMBL" id="DRQG01000078">
    <property type="protein sequence ID" value="HGY55671.1"/>
    <property type="molecule type" value="Genomic_DNA"/>
</dbReference>
<proteinExistence type="predicted"/>
<dbReference type="Pfam" id="PF11013">
    <property type="entry name" value="DUF2851"/>
    <property type="match status" value="1"/>
</dbReference>
<accession>A0A7V4U0B1</accession>
<protein>
    <submittedName>
        <fullName evidence="1">DUF2851 family protein</fullName>
    </submittedName>
</protein>